<protein>
    <submittedName>
        <fullName evidence="7">Unannotated protein</fullName>
    </submittedName>
</protein>
<keyword evidence="2 5" id="KW-0812">Transmembrane</keyword>
<reference evidence="7" key="1">
    <citation type="submission" date="2020-05" db="EMBL/GenBank/DDBJ databases">
        <authorList>
            <person name="Chiriac C."/>
            <person name="Salcher M."/>
            <person name="Ghai R."/>
            <person name="Kavagutti S V."/>
        </authorList>
    </citation>
    <scope>NUCLEOTIDE SEQUENCE</scope>
</reference>
<feature type="transmembrane region" description="Helical" evidence="5">
    <location>
        <begin position="89"/>
        <end position="111"/>
    </location>
</feature>
<feature type="transmembrane region" description="Helical" evidence="5">
    <location>
        <begin position="33"/>
        <end position="52"/>
    </location>
</feature>
<evidence type="ECO:0000256" key="3">
    <source>
        <dbReference type="ARBA" id="ARBA00022989"/>
    </source>
</evidence>
<feature type="transmembrane region" description="Helical" evidence="5">
    <location>
        <begin position="123"/>
        <end position="142"/>
    </location>
</feature>
<feature type="transmembrane region" description="Helical" evidence="5">
    <location>
        <begin position="240"/>
        <end position="259"/>
    </location>
</feature>
<evidence type="ECO:0000313" key="7">
    <source>
        <dbReference type="EMBL" id="CAB4689025.1"/>
    </source>
</evidence>
<dbReference type="EMBL" id="CAEZXQ010000025">
    <property type="protein sequence ID" value="CAB4689025.1"/>
    <property type="molecule type" value="Genomic_DNA"/>
</dbReference>
<sequence length="287" mass="31159">MTKSGWGRFALLGFLWGIPYLFLKVAVEEMSPSSIVFLRVLIGALVLLPIALKRKTFFIARQYWPLLLLYTVTELIGPWYLITNAEQKITSGLTGLLVATVPIWAAILASIFGDHTVWHKSRLFGLIIGFIGVVAVVGIESLSGRQDIISISMVLLAAMGYAYAINMVNRKIPQVPGLALNTWAMIITSFVYLPFAIISWPKKTPSIEVIGSVLGLGILCTAAAFILFFKVIVEVGPPRASLVTYLNTAVAVLLGVILLGEPLTLGIALGLPLVLIGSYFASRKVSR</sequence>
<dbReference type="InterPro" id="IPR037185">
    <property type="entry name" value="EmrE-like"/>
</dbReference>
<organism evidence="7">
    <name type="scientific">freshwater metagenome</name>
    <dbReference type="NCBI Taxonomy" id="449393"/>
    <lineage>
        <taxon>unclassified sequences</taxon>
        <taxon>metagenomes</taxon>
        <taxon>ecological metagenomes</taxon>
    </lineage>
</organism>
<feature type="domain" description="EamA" evidence="6">
    <location>
        <begin position="150"/>
        <end position="282"/>
    </location>
</feature>
<dbReference type="AlphaFoldDB" id="A0A6J6NWA9"/>
<keyword evidence="4 5" id="KW-0472">Membrane</keyword>
<gene>
    <name evidence="7" type="ORF">UFOPK2576_00311</name>
</gene>
<evidence type="ECO:0000256" key="5">
    <source>
        <dbReference type="SAM" id="Phobius"/>
    </source>
</evidence>
<evidence type="ECO:0000256" key="4">
    <source>
        <dbReference type="ARBA" id="ARBA00023136"/>
    </source>
</evidence>
<dbReference type="InterPro" id="IPR000620">
    <property type="entry name" value="EamA_dom"/>
</dbReference>
<accession>A0A6J6NWA9</accession>
<feature type="domain" description="EamA" evidence="6">
    <location>
        <begin position="10"/>
        <end position="137"/>
    </location>
</feature>
<feature type="transmembrane region" description="Helical" evidence="5">
    <location>
        <begin position="64"/>
        <end position="83"/>
    </location>
</feature>
<evidence type="ECO:0000259" key="6">
    <source>
        <dbReference type="Pfam" id="PF00892"/>
    </source>
</evidence>
<evidence type="ECO:0000256" key="1">
    <source>
        <dbReference type="ARBA" id="ARBA00004141"/>
    </source>
</evidence>
<keyword evidence="3 5" id="KW-1133">Transmembrane helix</keyword>
<name>A0A6J6NWA9_9ZZZZ</name>
<feature type="transmembrane region" description="Helical" evidence="5">
    <location>
        <begin position="148"/>
        <end position="166"/>
    </location>
</feature>
<comment type="subcellular location">
    <subcellularLocation>
        <location evidence="1">Membrane</location>
        <topology evidence="1">Multi-pass membrane protein</topology>
    </subcellularLocation>
</comment>
<dbReference type="Pfam" id="PF00892">
    <property type="entry name" value="EamA"/>
    <property type="match status" value="2"/>
</dbReference>
<feature type="transmembrane region" description="Helical" evidence="5">
    <location>
        <begin position="9"/>
        <end position="27"/>
    </location>
</feature>
<feature type="transmembrane region" description="Helical" evidence="5">
    <location>
        <begin position="178"/>
        <end position="197"/>
    </location>
</feature>
<dbReference type="PANTHER" id="PTHR32322:SF2">
    <property type="entry name" value="EAMA DOMAIN-CONTAINING PROTEIN"/>
    <property type="match status" value="1"/>
</dbReference>
<feature type="transmembrane region" description="Helical" evidence="5">
    <location>
        <begin position="209"/>
        <end position="233"/>
    </location>
</feature>
<dbReference type="SUPFAM" id="SSF103481">
    <property type="entry name" value="Multidrug resistance efflux transporter EmrE"/>
    <property type="match status" value="2"/>
</dbReference>
<evidence type="ECO:0000256" key="2">
    <source>
        <dbReference type="ARBA" id="ARBA00022692"/>
    </source>
</evidence>
<feature type="transmembrane region" description="Helical" evidence="5">
    <location>
        <begin position="265"/>
        <end position="282"/>
    </location>
</feature>
<proteinExistence type="predicted"/>
<dbReference type="PANTHER" id="PTHR32322">
    <property type="entry name" value="INNER MEMBRANE TRANSPORTER"/>
    <property type="match status" value="1"/>
</dbReference>
<dbReference type="GO" id="GO:0016020">
    <property type="term" value="C:membrane"/>
    <property type="evidence" value="ECO:0007669"/>
    <property type="project" value="UniProtKB-SubCell"/>
</dbReference>
<dbReference type="InterPro" id="IPR050638">
    <property type="entry name" value="AA-Vitamin_Transporters"/>
</dbReference>